<dbReference type="InterPro" id="IPR058512">
    <property type="entry name" value="DUF8199"/>
</dbReference>
<dbReference type="Pfam" id="PF26622">
    <property type="entry name" value="DUF8199"/>
    <property type="match status" value="1"/>
</dbReference>
<protein>
    <submittedName>
        <fullName evidence="1">Uncharacterized protein</fullName>
    </submittedName>
</protein>
<proteinExistence type="predicted"/>
<dbReference type="KEGG" id="mbas:ALGA_4132"/>
<dbReference type="NCBIfam" id="NF047658">
    <property type="entry name" value="HYC_CC_PP"/>
    <property type="match status" value="1"/>
</dbReference>
<organism evidence="1 2">
    <name type="scientific">Labilibaculum antarcticum</name>
    <dbReference type="NCBI Taxonomy" id="1717717"/>
    <lineage>
        <taxon>Bacteria</taxon>
        <taxon>Pseudomonadati</taxon>
        <taxon>Bacteroidota</taxon>
        <taxon>Bacteroidia</taxon>
        <taxon>Marinilabiliales</taxon>
        <taxon>Marinifilaceae</taxon>
        <taxon>Labilibaculum</taxon>
    </lineage>
</organism>
<dbReference type="AlphaFoldDB" id="A0A1Y1CR09"/>
<keyword evidence="2" id="KW-1185">Reference proteome</keyword>
<reference evidence="1 2" key="1">
    <citation type="journal article" date="2018" name="Mar. Genomics">
        <title>Complete genome sequence of Marinifilaceae bacterium strain SPP2, isolated from the Antarctic marine sediment.</title>
        <authorList>
            <person name="Watanabe M."/>
            <person name="Kojima H."/>
            <person name="Fukui M."/>
        </authorList>
    </citation>
    <scope>NUCLEOTIDE SEQUENCE [LARGE SCALE GENOMIC DNA]</scope>
    <source>
        <strain evidence="1 2">SPP2</strain>
    </source>
</reference>
<gene>
    <name evidence="1" type="ORF">ALGA_4132</name>
</gene>
<dbReference type="RefSeq" id="WP_096432722.1">
    <property type="nucleotide sequence ID" value="NZ_AP018042.1"/>
</dbReference>
<name>A0A1Y1CR09_9BACT</name>
<dbReference type="OrthoDB" id="1120477at2"/>
<dbReference type="InterPro" id="IPR058060">
    <property type="entry name" value="HYC_CC_PP"/>
</dbReference>
<reference evidence="2" key="2">
    <citation type="journal article" date="2020" name="Antonie Van Leeuwenhoek">
        <title>Labilibaculum antarcticum sp. nov., a novel facultative anaerobic, psychrotorelant bacterium isolated from marine sediment of Antarctica.</title>
        <authorList>
            <person name="Watanabe M."/>
            <person name="Kojima H."/>
            <person name="Fukui M."/>
        </authorList>
    </citation>
    <scope>NUCLEOTIDE SEQUENCE [LARGE SCALE GENOMIC DNA]</scope>
    <source>
        <strain evidence="2">SPP2</strain>
    </source>
</reference>
<evidence type="ECO:0000313" key="2">
    <source>
        <dbReference type="Proteomes" id="UP000218267"/>
    </source>
</evidence>
<evidence type="ECO:0000313" key="1">
    <source>
        <dbReference type="EMBL" id="BAX82423.1"/>
    </source>
</evidence>
<accession>A0A1Y1CR09</accession>
<dbReference type="EMBL" id="AP018042">
    <property type="protein sequence ID" value="BAX82423.1"/>
    <property type="molecule type" value="Genomic_DNA"/>
</dbReference>
<sequence>MLKKIIHTLLTLVLFVVTTGMTISTHYCGGNVKDVSFLSAPKSCCDIPEGCCHDEAFTLKIKDDFSISSYTFDFSQFEIVLPISNELIDMEVAVKAIGYIFRNSIPPPKIQTVLSRLQNYRL</sequence>
<dbReference type="Proteomes" id="UP000218267">
    <property type="component" value="Chromosome"/>
</dbReference>